<reference evidence="2 3" key="1">
    <citation type="submission" date="2016-05" db="EMBL/GenBank/DDBJ databases">
        <title>Complete genome sequence of a phthalic acid esters degrading Mycobacterium sp. YC-RL4.</title>
        <authorList>
            <person name="Ren L."/>
            <person name="Fan S."/>
            <person name="Ruth N."/>
            <person name="Jia Y."/>
            <person name="Wang J."/>
            <person name="Qiao C."/>
        </authorList>
    </citation>
    <scope>NUCLEOTIDE SEQUENCE [LARGE SCALE GENOMIC DNA]</scope>
    <source>
        <strain evidence="2 3">YC-RL4</strain>
    </source>
</reference>
<proteinExistence type="predicted"/>
<keyword evidence="1" id="KW-1133">Transmembrane helix</keyword>
<protein>
    <recommendedName>
        <fullName evidence="4">DUF5313 domain-containing protein</fullName>
    </recommendedName>
</protein>
<gene>
    <name evidence="2" type="ORF">A7U43_08050</name>
</gene>
<dbReference type="KEGG" id="madi:A7U43_08050"/>
<dbReference type="OrthoDB" id="5195204at2"/>
<keyword evidence="1" id="KW-0812">Transmembrane</keyword>
<evidence type="ECO:0008006" key="4">
    <source>
        <dbReference type="Google" id="ProtNLM"/>
    </source>
</evidence>
<sequence>MAETQTPTFLQRVLYAYGRRLPDSMRDWVAADLSGPGAIRRHMIRYAIPPALILGPLWLLPASLYVHLEMTVPIYFWALVMGFVLNKVWRRHRLAQHGLDPNLVDAINREKNARIHDDYARRYGARPEEARWQSNSSPF</sequence>
<dbReference type="STRING" id="1682113.A7U43_08050"/>
<dbReference type="AlphaFoldDB" id="A0A172UJF4"/>
<accession>A0A172UJF4</accession>
<dbReference type="EMBL" id="CP015596">
    <property type="protein sequence ID" value="ANE79282.1"/>
    <property type="molecule type" value="Genomic_DNA"/>
</dbReference>
<keyword evidence="3" id="KW-1185">Reference proteome</keyword>
<feature type="transmembrane region" description="Helical" evidence="1">
    <location>
        <begin position="72"/>
        <end position="89"/>
    </location>
</feature>
<dbReference type="Pfam" id="PF17240">
    <property type="entry name" value="DUF5313"/>
    <property type="match status" value="1"/>
</dbReference>
<organism evidence="2 3">
    <name type="scientific">Mycobacterium adipatum</name>
    <dbReference type="NCBI Taxonomy" id="1682113"/>
    <lineage>
        <taxon>Bacteria</taxon>
        <taxon>Bacillati</taxon>
        <taxon>Actinomycetota</taxon>
        <taxon>Actinomycetes</taxon>
        <taxon>Mycobacteriales</taxon>
        <taxon>Mycobacteriaceae</taxon>
        <taxon>Mycobacterium</taxon>
    </lineage>
</organism>
<evidence type="ECO:0000313" key="3">
    <source>
        <dbReference type="Proteomes" id="UP000077143"/>
    </source>
</evidence>
<feature type="transmembrane region" description="Helical" evidence="1">
    <location>
        <begin position="46"/>
        <end position="66"/>
    </location>
</feature>
<dbReference type="RefSeq" id="WP_067993272.1">
    <property type="nucleotide sequence ID" value="NZ_CP015596.1"/>
</dbReference>
<dbReference type="InterPro" id="IPR035197">
    <property type="entry name" value="DUF5313"/>
</dbReference>
<keyword evidence="1" id="KW-0472">Membrane</keyword>
<name>A0A172UJF4_9MYCO</name>
<dbReference type="Proteomes" id="UP000077143">
    <property type="component" value="Chromosome"/>
</dbReference>
<evidence type="ECO:0000313" key="2">
    <source>
        <dbReference type="EMBL" id="ANE79282.1"/>
    </source>
</evidence>
<evidence type="ECO:0000256" key="1">
    <source>
        <dbReference type="SAM" id="Phobius"/>
    </source>
</evidence>